<dbReference type="InterPro" id="IPR036239">
    <property type="entry name" value="PrenylTrfase-like_sf"/>
</dbReference>
<dbReference type="SUPFAM" id="SSF143492">
    <property type="entry name" value="Prenyltransferase-like"/>
    <property type="match status" value="1"/>
</dbReference>
<evidence type="ECO:0000256" key="1">
    <source>
        <dbReference type="ARBA" id="ARBA00005368"/>
    </source>
</evidence>
<gene>
    <name evidence="4" type="ORF">OG563_35150</name>
</gene>
<reference evidence="4" key="1">
    <citation type="submission" date="2022-10" db="EMBL/GenBank/DDBJ databases">
        <title>The complete genomes of actinobacterial strains from the NBC collection.</title>
        <authorList>
            <person name="Joergensen T.S."/>
            <person name="Alvarez Arevalo M."/>
            <person name="Sterndorff E.B."/>
            <person name="Faurdal D."/>
            <person name="Vuksanovic O."/>
            <person name="Mourched A.-S."/>
            <person name="Charusanti P."/>
            <person name="Shaw S."/>
            <person name="Blin K."/>
            <person name="Weber T."/>
        </authorList>
    </citation>
    <scope>NUCLEOTIDE SEQUENCE</scope>
    <source>
        <strain evidence="4">NBC_01482</strain>
    </source>
</reference>
<dbReference type="InterPro" id="IPR020965">
    <property type="entry name" value="Prenyltransferase_CloQ"/>
</dbReference>
<dbReference type="SFLD" id="SFLDG01163">
    <property type="entry name" value="II"/>
    <property type="match status" value="1"/>
</dbReference>
<keyword evidence="2" id="KW-0637">Prenyltransferase</keyword>
<organism evidence="4 5">
    <name type="scientific">Nocardia vinacea</name>
    <dbReference type="NCBI Taxonomy" id="96468"/>
    <lineage>
        <taxon>Bacteria</taxon>
        <taxon>Bacillati</taxon>
        <taxon>Actinomycetota</taxon>
        <taxon>Actinomycetes</taxon>
        <taxon>Mycobacteriales</taxon>
        <taxon>Nocardiaceae</taxon>
        <taxon>Nocardia</taxon>
    </lineage>
</organism>
<evidence type="ECO:0000313" key="4">
    <source>
        <dbReference type="EMBL" id="WUV44373.1"/>
    </source>
</evidence>
<evidence type="ECO:0000256" key="3">
    <source>
        <dbReference type="ARBA" id="ARBA00022679"/>
    </source>
</evidence>
<evidence type="ECO:0000313" key="5">
    <source>
        <dbReference type="Proteomes" id="UP001432062"/>
    </source>
</evidence>
<evidence type="ECO:0000256" key="2">
    <source>
        <dbReference type="ARBA" id="ARBA00022602"/>
    </source>
</evidence>
<name>A0ABZ1YMX6_9NOCA</name>
<dbReference type="RefSeq" id="WP_329407278.1">
    <property type="nucleotide sequence ID" value="NZ_CP109441.1"/>
</dbReference>
<sequence>MSARTLDQLRKDLQEYARLAEVRYDPAIADPVLETLAELWTNSVVGVRTTTHPAPEREVNARVMHPGEPTELIEKLRGAGLLTYTGHPMEQLLAEISAEVPVSSGVDLALAGGVQKIWLVFPELLSVERILGFAGIPESACAHADHLSRYGGRIGILAVDFDARTMNLYSNVFEPGHLGPTDIAGILAELDFTAPTDTELPLLARTFNLYRTFSWTSPHMQRICFPVRCEPSSFPTHLDPVLARFVAEAPFADPDTRGFVFYAAYGPTDRYYKVQAEYAGVRVATFPGGTAPRPT</sequence>
<proteinExistence type="inferred from homology"/>
<comment type="similarity">
    <text evidence="1">Belongs to the aromatic prenyltransferase family.</text>
</comment>
<dbReference type="Proteomes" id="UP001432062">
    <property type="component" value="Chromosome"/>
</dbReference>
<dbReference type="InterPro" id="IPR033964">
    <property type="entry name" value="ABBA"/>
</dbReference>
<dbReference type="SFLD" id="SFLDS00036">
    <property type="entry name" value="Aromatic_Prenyltransferase"/>
    <property type="match status" value="1"/>
</dbReference>
<keyword evidence="5" id="KW-1185">Reference proteome</keyword>
<dbReference type="EMBL" id="CP109441">
    <property type="protein sequence ID" value="WUV44373.1"/>
    <property type="molecule type" value="Genomic_DNA"/>
</dbReference>
<protein>
    <submittedName>
        <fullName evidence="4">Aromatic prenyltransferase</fullName>
    </submittedName>
</protein>
<dbReference type="Pfam" id="PF11468">
    <property type="entry name" value="PTase_Orf2"/>
    <property type="match status" value="1"/>
</dbReference>
<accession>A0ABZ1YMX6</accession>
<keyword evidence="3" id="KW-0808">Transferase</keyword>